<protein>
    <submittedName>
        <fullName evidence="6">Fumarate/nitrate reduction transcriptional regulator Fnr</fullName>
    </submittedName>
</protein>
<dbReference type="RefSeq" id="WP_004583300.1">
    <property type="nucleotide sequence ID" value="NZ_AP028878.1"/>
</dbReference>
<dbReference type="GO" id="GO:0005829">
    <property type="term" value="C:cytosol"/>
    <property type="evidence" value="ECO:0007669"/>
    <property type="project" value="TreeGrafter"/>
</dbReference>
<dbReference type="PRINTS" id="PR00034">
    <property type="entry name" value="HTHCRP"/>
</dbReference>
<keyword evidence="1" id="KW-0805">Transcription regulation</keyword>
<dbReference type="InterPro" id="IPR012318">
    <property type="entry name" value="HTH_CRP"/>
</dbReference>
<keyword evidence="7" id="KW-1185">Reference proteome</keyword>
<dbReference type="PROSITE" id="PS50042">
    <property type="entry name" value="CNMP_BINDING_3"/>
    <property type="match status" value="1"/>
</dbReference>
<dbReference type="EMBL" id="APLQ01000010">
    <property type="protein sequence ID" value="ENO16790.1"/>
    <property type="molecule type" value="Genomic_DNA"/>
</dbReference>
<dbReference type="PROSITE" id="PS51063">
    <property type="entry name" value="HTH_CRP_2"/>
    <property type="match status" value="1"/>
</dbReference>
<feature type="domain" description="HTH crp-type" evidence="5">
    <location>
        <begin position="161"/>
        <end position="234"/>
    </location>
</feature>
<keyword evidence="2" id="KW-0238">DNA-binding</keyword>
<evidence type="ECO:0000313" key="7">
    <source>
        <dbReference type="Proteomes" id="UP000013165"/>
    </source>
</evidence>
<feature type="domain" description="Cyclic nucleotide-binding" evidence="4">
    <location>
        <begin position="27"/>
        <end position="97"/>
    </location>
</feature>
<dbReference type="FunFam" id="1.10.10.10:FF:000028">
    <property type="entry name" value="Fumarate/nitrate reduction transcriptional regulator Fnr"/>
    <property type="match status" value="1"/>
</dbReference>
<dbReference type="AlphaFoldDB" id="N6W2M6"/>
<dbReference type="SUPFAM" id="SSF51206">
    <property type="entry name" value="cAMP-binding domain-like"/>
    <property type="match status" value="1"/>
</dbReference>
<dbReference type="STRING" id="626887.J057_03760"/>
<dbReference type="InterPro" id="IPR036388">
    <property type="entry name" value="WH-like_DNA-bd_sf"/>
</dbReference>
<dbReference type="Proteomes" id="UP000013165">
    <property type="component" value="Unassembled WGS sequence"/>
</dbReference>
<dbReference type="PANTHER" id="PTHR24567:SF75">
    <property type="entry name" value="FUMARATE AND NITRATE REDUCTION REGULATORY PROTEIN"/>
    <property type="match status" value="1"/>
</dbReference>
<dbReference type="Pfam" id="PF13545">
    <property type="entry name" value="HTH_Crp_2"/>
    <property type="match status" value="1"/>
</dbReference>
<gene>
    <name evidence="6" type="ORF">J057_03760</name>
</gene>
<dbReference type="NCBIfam" id="NF008365">
    <property type="entry name" value="PRK11161.1"/>
    <property type="match status" value="1"/>
</dbReference>
<evidence type="ECO:0000256" key="2">
    <source>
        <dbReference type="ARBA" id="ARBA00023125"/>
    </source>
</evidence>
<dbReference type="Gene3D" id="2.60.120.10">
    <property type="entry name" value="Jelly Rolls"/>
    <property type="match status" value="1"/>
</dbReference>
<dbReference type="CDD" id="cd00092">
    <property type="entry name" value="HTH_CRP"/>
    <property type="match status" value="1"/>
</dbReference>
<evidence type="ECO:0000259" key="4">
    <source>
        <dbReference type="PROSITE" id="PS50042"/>
    </source>
</evidence>
<comment type="caution">
    <text evidence="6">The sequence shown here is derived from an EMBL/GenBank/DDBJ whole genome shotgun (WGS) entry which is preliminary data.</text>
</comment>
<sequence length="248" mass="27784">MGERISTLRVSALKSSCQQCSLSNLCLPLAVSDNEIDRLEDIVQQGRAIDRGKHVFRQHDPFRSCFAVRSGAVKTYIISDNGEEQITGFYLPGEIIGLDSMGPDGYSCSAKTLERSSFCEIPFAKMEELSQRLPSLQHHFFQLMSQEIKNSQNLSILLSKNSAEERIATLLLSLSSRFSRRRLSATQLILPMPRHDIANYLGLAVETVSRVMTRFQRQGLLESHGREVTLKDIPALQSISHQGQCQKG</sequence>
<dbReference type="CDD" id="cd00038">
    <property type="entry name" value="CAP_ED"/>
    <property type="match status" value="1"/>
</dbReference>
<dbReference type="InterPro" id="IPR036390">
    <property type="entry name" value="WH_DNA-bd_sf"/>
</dbReference>
<dbReference type="GO" id="GO:0003700">
    <property type="term" value="F:DNA-binding transcription factor activity"/>
    <property type="evidence" value="ECO:0007669"/>
    <property type="project" value="TreeGrafter"/>
</dbReference>
<dbReference type="InterPro" id="IPR000595">
    <property type="entry name" value="cNMP-bd_dom"/>
</dbReference>
<dbReference type="eggNOG" id="COG0664">
    <property type="taxonomic scope" value="Bacteria"/>
</dbReference>
<evidence type="ECO:0000313" key="6">
    <source>
        <dbReference type="EMBL" id="ENO16790.1"/>
    </source>
</evidence>
<evidence type="ECO:0000256" key="1">
    <source>
        <dbReference type="ARBA" id="ARBA00023015"/>
    </source>
</evidence>
<reference evidence="6 7" key="1">
    <citation type="journal article" date="2013" name="Genome Announc.">
        <title>Genome Sequence of the Polycyclic Aromatic Hydrocarbon-Degrading Bacterium Strain Marinobacter nanhaiticus D15-8WT.</title>
        <authorList>
            <person name="Cui Z."/>
            <person name="Gao W."/>
            <person name="Li Q."/>
            <person name="Xu G."/>
            <person name="Zheng L."/>
        </authorList>
    </citation>
    <scope>NUCLEOTIDE SEQUENCE [LARGE SCALE GENOMIC DNA]</scope>
    <source>
        <strain evidence="6 7">D15-8W</strain>
    </source>
</reference>
<dbReference type="InterPro" id="IPR014710">
    <property type="entry name" value="RmlC-like_jellyroll"/>
</dbReference>
<dbReference type="Gene3D" id="1.10.10.10">
    <property type="entry name" value="Winged helix-like DNA-binding domain superfamily/Winged helix DNA-binding domain"/>
    <property type="match status" value="1"/>
</dbReference>
<organism evidence="6 7">
    <name type="scientific">Marinobacter nanhaiticus D15-8W</name>
    <dbReference type="NCBI Taxonomy" id="626887"/>
    <lineage>
        <taxon>Bacteria</taxon>
        <taxon>Pseudomonadati</taxon>
        <taxon>Pseudomonadota</taxon>
        <taxon>Gammaproteobacteria</taxon>
        <taxon>Pseudomonadales</taxon>
        <taxon>Marinobacteraceae</taxon>
        <taxon>Marinobacter</taxon>
    </lineage>
</organism>
<dbReference type="PATRIC" id="fig|626887.3.peg.739"/>
<dbReference type="HOGENOM" id="CLU_075053_0_2_6"/>
<evidence type="ECO:0000259" key="5">
    <source>
        <dbReference type="PROSITE" id="PS51063"/>
    </source>
</evidence>
<proteinExistence type="predicted"/>
<dbReference type="GO" id="GO:0003677">
    <property type="term" value="F:DNA binding"/>
    <property type="evidence" value="ECO:0007669"/>
    <property type="project" value="UniProtKB-KW"/>
</dbReference>
<dbReference type="Pfam" id="PF00027">
    <property type="entry name" value="cNMP_binding"/>
    <property type="match status" value="1"/>
</dbReference>
<accession>N6W2M6</accession>
<evidence type="ECO:0000256" key="3">
    <source>
        <dbReference type="ARBA" id="ARBA00023163"/>
    </source>
</evidence>
<keyword evidence="3" id="KW-0804">Transcription</keyword>
<dbReference type="SUPFAM" id="SSF46785">
    <property type="entry name" value="Winged helix' DNA-binding domain"/>
    <property type="match status" value="1"/>
</dbReference>
<dbReference type="SMART" id="SM00419">
    <property type="entry name" value="HTH_CRP"/>
    <property type="match status" value="1"/>
</dbReference>
<dbReference type="InterPro" id="IPR050397">
    <property type="entry name" value="Env_Response_Regulators"/>
</dbReference>
<dbReference type="InterPro" id="IPR018490">
    <property type="entry name" value="cNMP-bd_dom_sf"/>
</dbReference>
<dbReference type="SMART" id="SM00100">
    <property type="entry name" value="cNMP"/>
    <property type="match status" value="1"/>
</dbReference>
<dbReference type="OrthoDB" id="7643467at2"/>
<name>N6W2M6_9GAMM</name>
<dbReference type="PANTHER" id="PTHR24567">
    <property type="entry name" value="CRP FAMILY TRANSCRIPTIONAL REGULATORY PROTEIN"/>
    <property type="match status" value="1"/>
</dbReference>